<keyword evidence="1" id="KW-0472">Membrane</keyword>
<dbReference type="RefSeq" id="WP_162008008.1">
    <property type="nucleotide sequence ID" value="NZ_CP045875.1"/>
</dbReference>
<dbReference type="InterPro" id="IPR012495">
    <property type="entry name" value="TadE-like_dom"/>
</dbReference>
<evidence type="ECO:0000259" key="2">
    <source>
        <dbReference type="Pfam" id="PF07811"/>
    </source>
</evidence>
<dbReference type="AlphaFoldDB" id="A0A5Q2N193"/>
<accession>A0A5Q2N193</accession>
<evidence type="ECO:0000313" key="4">
    <source>
        <dbReference type="Proteomes" id="UP000366051"/>
    </source>
</evidence>
<keyword evidence="1" id="KW-1133">Transmembrane helix</keyword>
<keyword evidence="1" id="KW-0812">Transmembrane</keyword>
<feature type="transmembrane region" description="Helical" evidence="1">
    <location>
        <begin position="20"/>
        <end position="41"/>
    </location>
</feature>
<gene>
    <name evidence="3" type="primary">tadE</name>
    <name evidence="3" type="ORF">FTV88_2474</name>
</gene>
<organism evidence="3 4">
    <name type="scientific">Heliorestis convoluta</name>
    <dbReference type="NCBI Taxonomy" id="356322"/>
    <lineage>
        <taxon>Bacteria</taxon>
        <taxon>Bacillati</taxon>
        <taxon>Bacillota</taxon>
        <taxon>Clostridia</taxon>
        <taxon>Eubacteriales</taxon>
        <taxon>Heliobacteriaceae</taxon>
        <taxon>Heliorestis</taxon>
    </lineage>
</organism>
<evidence type="ECO:0000256" key="1">
    <source>
        <dbReference type="SAM" id="Phobius"/>
    </source>
</evidence>
<dbReference type="EMBL" id="CP045875">
    <property type="protein sequence ID" value="QGG48567.1"/>
    <property type="molecule type" value="Genomic_DNA"/>
</dbReference>
<keyword evidence="4" id="KW-1185">Reference proteome</keyword>
<name>A0A5Q2N193_9FIRM</name>
<proteinExistence type="predicted"/>
<reference evidence="4" key="1">
    <citation type="submission" date="2019-11" db="EMBL/GenBank/DDBJ databases">
        <title>Genome sequence of Heliorestis convoluta strain HH, an alkaliphilic and minimalistic phototrophic bacterium from a soda lake in Egypt.</title>
        <authorList>
            <person name="Dewey E.D."/>
            <person name="Stokes L.M."/>
            <person name="Burchell B.M."/>
            <person name="Shaffer K.N."/>
            <person name="Huntington A.M."/>
            <person name="Baker J.M."/>
            <person name="Nadendla S."/>
            <person name="Giglio M.G."/>
            <person name="Touchman J.W."/>
            <person name="Blankenship R.E."/>
            <person name="Madigan M.T."/>
            <person name="Sattley W.M."/>
        </authorList>
    </citation>
    <scope>NUCLEOTIDE SEQUENCE [LARGE SCALE GENOMIC DNA]</scope>
    <source>
        <strain evidence="4">HH</strain>
    </source>
</reference>
<evidence type="ECO:0000313" key="3">
    <source>
        <dbReference type="EMBL" id="QGG48567.1"/>
    </source>
</evidence>
<protein>
    <submittedName>
        <fullName evidence="3">TadE family pillus assembly protein</fullName>
    </submittedName>
</protein>
<sequence length="164" mass="17914">MSVKKVWSNHNKGQGLIEFALILPIFIMFFFSIIDLGRLMYYHTMVDNATRVTMRMISVGISEEEIANNLSSITAPLTGTTTVISSTSTDDQGDLCTQFTLTPASGHVMIVTVTPPYDTSLTIGEQIGVSIHYKMDFLTPISTIFGATADINATYIGRVESPPP</sequence>
<dbReference type="Pfam" id="PF07811">
    <property type="entry name" value="TadE"/>
    <property type="match status" value="1"/>
</dbReference>
<feature type="domain" description="TadE-like" evidence="2">
    <location>
        <begin position="13"/>
        <end position="55"/>
    </location>
</feature>
<dbReference type="KEGG" id="hcv:FTV88_2474"/>
<dbReference type="Proteomes" id="UP000366051">
    <property type="component" value="Chromosome"/>
</dbReference>